<protein>
    <submittedName>
        <fullName evidence="2">Uncharacterized protein</fullName>
    </submittedName>
</protein>
<evidence type="ECO:0000313" key="3">
    <source>
        <dbReference type="Proteomes" id="UP001295684"/>
    </source>
</evidence>
<keyword evidence="3" id="KW-1185">Reference proteome</keyword>
<dbReference type="EMBL" id="CAMPGE010023511">
    <property type="protein sequence ID" value="CAI2381445.1"/>
    <property type="molecule type" value="Genomic_DNA"/>
</dbReference>
<dbReference type="InterPro" id="IPR003409">
    <property type="entry name" value="MORN"/>
</dbReference>
<reference evidence="2" key="1">
    <citation type="submission" date="2023-07" db="EMBL/GenBank/DDBJ databases">
        <authorList>
            <consortium name="AG Swart"/>
            <person name="Singh M."/>
            <person name="Singh A."/>
            <person name="Seah K."/>
            <person name="Emmerich C."/>
        </authorList>
    </citation>
    <scope>NUCLEOTIDE SEQUENCE</scope>
    <source>
        <strain evidence="2">DP1</strain>
    </source>
</reference>
<dbReference type="Pfam" id="PF02493">
    <property type="entry name" value="MORN"/>
    <property type="match status" value="4"/>
</dbReference>
<dbReference type="Proteomes" id="UP001295684">
    <property type="component" value="Unassembled WGS sequence"/>
</dbReference>
<proteinExistence type="predicted"/>
<gene>
    <name evidence="2" type="ORF">ECRASSUSDP1_LOCUS22901</name>
</gene>
<dbReference type="PANTHER" id="PTHR43215:SF14">
    <property type="entry name" value="RADIAL SPOKE HEAD 1 HOMOLOG"/>
    <property type="match status" value="1"/>
</dbReference>
<dbReference type="SMART" id="SM00698">
    <property type="entry name" value="MORN"/>
    <property type="match status" value="4"/>
</dbReference>
<comment type="caution">
    <text evidence="2">The sequence shown here is derived from an EMBL/GenBank/DDBJ whole genome shotgun (WGS) entry which is preliminary data.</text>
</comment>
<organism evidence="2 3">
    <name type="scientific">Euplotes crassus</name>
    <dbReference type="NCBI Taxonomy" id="5936"/>
    <lineage>
        <taxon>Eukaryota</taxon>
        <taxon>Sar</taxon>
        <taxon>Alveolata</taxon>
        <taxon>Ciliophora</taxon>
        <taxon>Intramacronucleata</taxon>
        <taxon>Spirotrichea</taxon>
        <taxon>Hypotrichia</taxon>
        <taxon>Euplotida</taxon>
        <taxon>Euplotidae</taxon>
        <taxon>Moneuplotes</taxon>
    </lineage>
</organism>
<accession>A0AAD1Y0H3</accession>
<keyword evidence="1" id="KW-0677">Repeat</keyword>
<sequence length="104" mass="11659">MKSGSIYEGQVNDLNERHGYGVYSVVAGGRYEGEWVKGFKHGQGKFFTKEGTLGYEGEWECGEPHGVGKTYNAAGNCTYEGEFKKGFKKGSRRITYRDLMKKKA</sequence>
<evidence type="ECO:0000256" key="1">
    <source>
        <dbReference type="ARBA" id="ARBA00022737"/>
    </source>
</evidence>
<dbReference type="Gene3D" id="2.20.110.10">
    <property type="entry name" value="Histone H3 K4-specific methyltransferase SET7/9 N-terminal domain"/>
    <property type="match status" value="2"/>
</dbReference>
<evidence type="ECO:0000313" key="2">
    <source>
        <dbReference type="EMBL" id="CAI2381445.1"/>
    </source>
</evidence>
<name>A0AAD1Y0H3_EUPCR</name>
<dbReference type="PANTHER" id="PTHR43215">
    <property type="entry name" value="RADIAL SPOKE HEAD 1 HOMOLOG"/>
    <property type="match status" value="1"/>
</dbReference>
<dbReference type="SUPFAM" id="SSF82185">
    <property type="entry name" value="Histone H3 K4-specific methyltransferase SET7/9 N-terminal domain"/>
    <property type="match status" value="1"/>
</dbReference>
<dbReference type="AlphaFoldDB" id="A0AAD1Y0H3"/>